<feature type="compositionally biased region" description="Basic and acidic residues" evidence="1">
    <location>
        <begin position="65"/>
        <end position="74"/>
    </location>
</feature>
<name>A0A5B7CTC4_PORTR</name>
<dbReference type="Proteomes" id="UP000324222">
    <property type="component" value="Unassembled WGS sequence"/>
</dbReference>
<accession>A0A5B7CTC4</accession>
<evidence type="ECO:0000313" key="2">
    <source>
        <dbReference type="EMBL" id="MPC11516.1"/>
    </source>
</evidence>
<proteinExistence type="predicted"/>
<evidence type="ECO:0000256" key="1">
    <source>
        <dbReference type="SAM" id="MobiDB-lite"/>
    </source>
</evidence>
<organism evidence="2 3">
    <name type="scientific">Portunus trituberculatus</name>
    <name type="common">Swimming crab</name>
    <name type="synonym">Neptunus trituberculatus</name>
    <dbReference type="NCBI Taxonomy" id="210409"/>
    <lineage>
        <taxon>Eukaryota</taxon>
        <taxon>Metazoa</taxon>
        <taxon>Ecdysozoa</taxon>
        <taxon>Arthropoda</taxon>
        <taxon>Crustacea</taxon>
        <taxon>Multicrustacea</taxon>
        <taxon>Malacostraca</taxon>
        <taxon>Eumalacostraca</taxon>
        <taxon>Eucarida</taxon>
        <taxon>Decapoda</taxon>
        <taxon>Pleocyemata</taxon>
        <taxon>Brachyura</taxon>
        <taxon>Eubrachyura</taxon>
        <taxon>Portunoidea</taxon>
        <taxon>Portunidae</taxon>
        <taxon>Portuninae</taxon>
        <taxon>Portunus</taxon>
    </lineage>
</organism>
<keyword evidence="3" id="KW-1185">Reference proteome</keyword>
<evidence type="ECO:0000313" key="3">
    <source>
        <dbReference type="Proteomes" id="UP000324222"/>
    </source>
</evidence>
<comment type="caution">
    <text evidence="2">The sequence shown here is derived from an EMBL/GenBank/DDBJ whole genome shotgun (WGS) entry which is preliminary data.</text>
</comment>
<gene>
    <name evidence="2" type="ORF">E2C01_004183</name>
</gene>
<reference evidence="2 3" key="1">
    <citation type="submission" date="2019-05" db="EMBL/GenBank/DDBJ databases">
        <title>Another draft genome of Portunus trituberculatus and its Hox gene families provides insights of decapod evolution.</title>
        <authorList>
            <person name="Jeong J.-H."/>
            <person name="Song I."/>
            <person name="Kim S."/>
            <person name="Choi T."/>
            <person name="Kim D."/>
            <person name="Ryu S."/>
            <person name="Kim W."/>
        </authorList>
    </citation>
    <scope>NUCLEOTIDE SEQUENCE [LARGE SCALE GENOMIC DNA]</scope>
    <source>
        <tissue evidence="2">Muscle</tissue>
    </source>
</reference>
<sequence length="153" mass="16991">MNYCLAFLAPSLSRAHHRPHPPDLPLLPLPSLTHSPVSGSFVHSFPHSITHSSLPTPRPLTHGSTRGDRRDFGSARHTFKRPLVILKHCARAMERDLNRLTTQTHLSFHHPPILPLPAAIHTSLPPHRYPTTLPPCFCEGQTVEGGSVRGKKK</sequence>
<dbReference type="EMBL" id="VSRR010000166">
    <property type="protein sequence ID" value="MPC11516.1"/>
    <property type="molecule type" value="Genomic_DNA"/>
</dbReference>
<protein>
    <submittedName>
        <fullName evidence="2">Uncharacterized protein</fullName>
    </submittedName>
</protein>
<dbReference type="AlphaFoldDB" id="A0A5B7CTC4"/>
<feature type="region of interest" description="Disordered" evidence="1">
    <location>
        <begin position="48"/>
        <end position="74"/>
    </location>
</feature>